<keyword evidence="1" id="KW-0472">Membrane</keyword>
<dbReference type="Gramene" id="KXG20516">
    <property type="protein sequence ID" value="KXG20516"/>
    <property type="gene ID" value="SORBI_3010G214500"/>
</dbReference>
<dbReference type="Proteomes" id="UP000000768">
    <property type="component" value="Chromosome 10"/>
</dbReference>
<evidence type="ECO:0000313" key="3">
    <source>
        <dbReference type="Proteomes" id="UP000000768"/>
    </source>
</evidence>
<evidence type="ECO:0000256" key="1">
    <source>
        <dbReference type="SAM" id="Phobius"/>
    </source>
</evidence>
<name>A0A194YLP5_SORBI</name>
<organism evidence="2 3">
    <name type="scientific">Sorghum bicolor</name>
    <name type="common">Sorghum</name>
    <name type="synonym">Sorghum vulgare</name>
    <dbReference type="NCBI Taxonomy" id="4558"/>
    <lineage>
        <taxon>Eukaryota</taxon>
        <taxon>Viridiplantae</taxon>
        <taxon>Streptophyta</taxon>
        <taxon>Embryophyta</taxon>
        <taxon>Tracheophyta</taxon>
        <taxon>Spermatophyta</taxon>
        <taxon>Magnoliopsida</taxon>
        <taxon>Liliopsida</taxon>
        <taxon>Poales</taxon>
        <taxon>Poaceae</taxon>
        <taxon>PACMAD clade</taxon>
        <taxon>Panicoideae</taxon>
        <taxon>Andropogonodae</taxon>
        <taxon>Andropogoneae</taxon>
        <taxon>Sorghinae</taxon>
        <taxon>Sorghum</taxon>
    </lineage>
</organism>
<protein>
    <submittedName>
        <fullName evidence="2">Uncharacterized protein</fullName>
    </submittedName>
</protein>
<proteinExistence type="predicted"/>
<feature type="transmembrane region" description="Helical" evidence="1">
    <location>
        <begin position="74"/>
        <end position="95"/>
    </location>
</feature>
<reference evidence="3" key="2">
    <citation type="journal article" date="2018" name="Plant J.">
        <title>The Sorghum bicolor reference genome: improved assembly, gene annotations, a transcriptome atlas, and signatures of genome organization.</title>
        <authorList>
            <person name="McCormick R.F."/>
            <person name="Truong S.K."/>
            <person name="Sreedasyam A."/>
            <person name="Jenkins J."/>
            <person name="Shu S."/>
            <person name="Sims D."/>
            <person name="Kennedy M."/>
            <person name="Amirebrahimi M."/>
            <person name="Weers B.D."/>
            <person name="McKinley B."/>
            <person name="Mattison A."/>
            <person name="Morishige D.T."/>
            <person name="Grimwood J."/>
            <person name="Schmutz J."/>
            <person name="Mullet J.E."/>
        </authorList>
    </citation>
    <scope>NUCLEOTIDE SEQUENCE [LARGE SCALE GENOMIC DNA]</scope>
    <source>
        <strain evidence="3">cv. BTx623</strain>
    </source>
</reference>
<keyword evidence="1" id="KW-0812">Transmembrane</keyword>
<evidence type="ECO:0000313" key="2">
    <source>
        <dbReference type="EMBL" id="KXG20516.1"/>
    </source>
</evidence>
<sequence length="100" mass="10906">MDGHGPAAKQTNGLSLGIVVYHLSAYAVSLWISWFTGCVQVGSNLPPLDPATVRSHVRLRGLCPAKRYYATSSLAISSPFLLCTDFLFPSLVSWIHSTKR</sequence>
<gene>
    <name evidence="2" type="ORF">SORBI_3010G214500</name>
</gene>
<reference evidence="2 3" key="1">
    <citation type="journal article" date="2009" name="Nature">
        <title>The Sorghum bicolor genome and the diversification of grasses.</title>
        <authorList>
            <person name="Paterson A.H."/>
            <person name="Bowers J.E."/>
            <person name="Bruggmann R."/>
            <person name="Dubchak I."/>
            <person name="Grimwood J."/>
            <person name="Gundlach H."/>
            <person name="Haberer G."/>
            <person name="Hellsten U."/>
            <person name="Mitros T."/>
            <person name="Poliakov A."/>
            <person name="Schmutz J."/>
            <person name="Spannagl M."/>
            <person name="Tang H."/>
            <person name="Wang X."/>
            <person name="Wicker T."/>
            <person name="Bharti A.K."/>
            <person name="Chapman J."/>
            <person name="Feltus F.A."/>
            <person name="Gowik U."/>
            <person name="Grigoriev I.V."/>
            <person name="Lyons E."/>
            <person name="Maher C.A."/>
            <person name="Martis M."/>
            <person name="Narechania A."/>
            <person name="Otillar R.P."/>
            <person name="Penning B.W."/>
            <person name="Salamov A.A."/>
            <person name="Wang Y."/>
            <person name="Zhang L."/>
            <person name="Carpita N.C."/>
            <person name="Freeling M."/>
            <person name="Gingle A.R."/>
            <person name="Hash C.T."/>
            <person name="Keller B."/>
            <person name="Klein P."/>
            <person name="Kresovich S."/>
            <person name="McCann M.C."/>
            <person name="Ming R."/>
            <person name="Peterson D.G."/>
            <person name="Mehboob-ur-Rahman"/>
            <person name="Ware D."/>
            <person name="Westhoff P."/>
            <person name="Mayer K.F."/>
            <person name="Messing J."/>
            <person name="Rokhsar D.S."/>
        </authorList>
    </citation>
    <scope>NUCLEOTIDE SEQUENCE [LARGE SCALE GENOMIC DNA]</scope>
    <source>
        <strain evidence="3">cv. BTx623</strain>
    </source>
</reference>
<accession>A0A194YLP5</accession>
<keyword evidence="1" id="KW-1133">Transmembrane helix</keyword>
<keyword evidence="3" id="KW-1185">Reference proteome</keyword>
<dbReference type="EMBL" id="CM000769">
    <property type="protein sequence ID" value="KXG20516.1"/>
    <property type="molecule type" value="Genomic_DNA"/>
</dbReference>
<dbReference type="InParanoid" id="A0A194YLP5"/>
<feature type="transmembrane region" description="Helical" evidence="1">
    <location>
        <begin position="12"/>
        <end position="34"/>
    </location>
</feature>
<dbReference type="AlphaFoldDB" id="A0A194YLP5"/>